<evidence type="ECO:0000313" key="3">
    <source>
        <dbReference type="Proteomes" id="UP001164743"/>
    </source>
</evidence>
<dbReference type="GeneID" id="77807663"/>
<dbReference type="Proteomes" id="UP001164743">
    <property type="component" value="Chromosome 2A"/>
</dbReference>
<evidence type="ECO:0000256" key="1">
    <source>
        <dbReference type="SAM" id="MobiDB-lite"/>
    </source>
</evidence>
<feature type="region of interest" description="Disordered" evidence="1">
    <location>
        <begin position="207"/>
        <end position="249"/>
    </location>
</feature>
<feature type="compositionally biased region" description="Low complexity" evidence="1">
    <location>
        <begin position="15"/>
        <end position="25"/>
    </location>
</feature>
<keyword evidence="3" id="KW-1185">Reference proteome</keyword>
<accession>A0ABY7CD65</accession>
<organism evidence="2 3">
    <name type="scientific">Puccinia triticina</name>
    <dbReference type="NCBI Taxonomy" id="208348"/>
    <lineage>
        <taxon>Eukaryota</taxon>
        <taxon>Fungi</taxon>
        <taxon>Dikarya</taxon>
        <taxon>Basidiomycota</taxon>
        <taxon>Pucciniomycotina</taxon>
        <taxon>Pucciniomycetes</taxon>
        <taxon>Pucciniales</taxon>
        <taxon>Pucciniaceae</taxon>
        <taxon>Puccinia</taxon>
    </lineage>
</organism>
<reference evidence="2" key="1">
    <citation type="submission" date="2022-10" db="EMBL/GenBank/DDBJ databases">
        <title>Puccinia triticina Genome sequencing and assembly.</title>
        <authorList>
            <person name="Li C."/>
        </authorList>
    </citation>
    <scope>NUCLEOTIDE SEQUENCE</scope>
    <source>
        <strain evidence="2">Pt15</strain>
    </source>
</reference>
<feature type="compositionally biased region" description="Polar residues" evidence="1">
    <location>
        <begin position="165"/>
        <end position="183"/>
    </location>
</feature>
<feature type="region of interest" description="Disordered" evidence="1">
    <location>
        <begin position="412"/>
        <end position="508"/>
    </location>
</feature>
<evidence type="ECO:0000313" key="2">
    <source>
        <dbReference type="EMBL" id="WAQ82402.1"/>
    </source>
</evidence>
<gene>
    <name evidence="2" type="ORF">PtA15_2A719</name>
</gene>
<name>A0ABY7CD65_9BASI</name>
<feature type="region of interest" description="Disordered" evidence="1">
    <location>
        <begin position="165"/>
        <end position="191"/>
    </location>
</feature>
<protein>
    <recommendedName>
        <fullName evidence="4">Chromodomain-helicase-DNA-binding protein 1-like C-terminal domain-containing protein</fullName>
    </recommendedName>
</protein>
<evidence type="ECO:0008006" key="4">
    <source>
        <dbReference type="Google" id="ProtNLM"/>
    </source>
</evidence>
<feature type="region of interest" description="Disordered" evidence="1">
    <location>
        <begin position="1"/>
        <end position="32"/>
    </location>
</feature>
<feature type="compositionally biased region" description="Polar residues" evidence="1">
    <location>
        <begin position="1"/>
        <end position="10"/>
    </location>
</feature>
<feature type="compositionally biased region" description="Basic residues" evidence="1">
    <location>
        <begin position="412"/>
        <end position="421"/>
    </location>
</feature>
<feature type="compositionally biased region" description="Basic residues" evidence="1">
    <location>
        <begin position="431"/>
        <end position="452"/>
    </location>
</feature>
<dbReference type="EMBL" id="CP110422">
    <property type="protein sequence ID" value="WAQ82402.1"/>
    <property type="molecule type" value="Genomic_DNA"/>
</dbReference>
<dbReference type="RefSeq" id="XP_053017957.1">
    <property type="nucleotide sequence ID" value="XM_053166768.1"/>
</dbReference>
<sequence length="508" mass="56240">MNSESSTSYGTPLLNFSNSNSNQSNILGNPTLYQRPNNQLELPGDRPSHFVLNSMASRGWPHTNVPTEITRDLNHDPHPGTKPIFSSQISSFHQALQNRQQPLPPGIPLPGNLGNQFNPVNIQHAQTLQFQRNLDFNGLNPHGIHSQFHQQNPLNQVGQLQEIPTRNSQQHGQLQPNQSTSPSRHVPPVRSAQQLESDMLAEIADFNAATSGATRGTRGRGRGSGSRGSRGSQGSRGGRGHGGKSSVFGGAAPAVETQALQDPSLMTIGEFTDYENNIENILFEDDNPHSGASRQQLEPAIMEELGKVTLDDLRRRALKYAHYHRLTSEDRTELNQAYFAYQREIYLLICKRKLHVNPPLEHLGLLTRIRGAMNYINYCRTIGGADEDLESSQEANDTGRIVVCVGAKRPQKKMAAKKTKATKSNPTTNHRANRARANKKKNTGHTKSKRKRVVIEDSDTEEDSIPITNNPKKKQKHIEIEDDGGSLESFDGSRLDNDNVLTGDPINI</sequence>
<proteinExistence type="predicted"/>